<dbReference type="AlphaFoldDB" id="A0A9W9PKY0"/>
<comment type="caution">
    <text evidence="1">The sequence shown here is derived from an EMBL/GenBank/DDBJ whole genome shotgun (WGS) entry which is preliminary data.</text>
</comment>
<reference evidence="1" key="1">
    <citation type="submission" date="2022-11" db="EMBL/GenBank/DDBJ databases">
        <authorList>
            <person name="Petersen C."/>
        </authorList>
    </citation>
    <scope>NUCLEOTIDE SEQUENCE</scope>
    <source>
        <strain evidence="1">IBT 19713</strain>
    </source>
</reference>
<reference evidence="1" key="2">
    <citation type="journal article" date="2023" name="IMA Fungus">
        <title>Comparative genomic study of the Penicillium genus elucidates a diverse pangenome and 15 lateral gene transfer events.</title>
        <authorList>
            <person name="Petersen C."/>
            <person name="Sorensen T."/>
            <person name="Nielsen M.R."/>
            <person name="Sondergaard T.E."/>
            <person name="Sorensen J.L."/>
            <person name="Fitzpatrick D.A."/>
            <person name="Frisvad J.C."/>
            <person name="Nielsen K.L."/>
        </authorList>
    </citation>
    <scope>NUCLEOTIDE SEQUENCE</scope>
    <source>
        <strain evidence="1">IBT 19713</strain>
    </source>
</reference>
<name>A0A9W9PKY0_9EURO</name>
<organism evidence="1 2">
    <name type="scientific">Penicillium chermesinum</name>
    <dbReference type="NCBI Taxonomy" id="63820"/>
    <lineage>
        <taxon>Eukaryota</taxon>
        <taxon>Fungi</taxon>
        <taxon>Dikarya</taxon>
        <taxon>Ascomycota</taxon>
        <taxon>Pezizomycotina</taxon>
        <taxon>Eurotiomycetes</taxon>
        <taxon>Eurotiomycetidae</taxon>
        <taxon>Eurotiales</taxon>
        <taxon>Aspergillaceae</taxon>
        <taxon>Penicillium</taxon>
    </lineage>
</organism>
<protein>
    <submittedName>
        <fullName evidence="1">Uncharacterized protein</fullName>
    </submittedName>
</protein>
<evidence type="ECO:0000313" key="2">
    <source>
        <dbReference type="Proteomes" id="UP001150941"/>
    </source>
</evidence>
<gene>
    <name evidence="1" type="ORF">N7468_000763</name>
</gene>
<dbReference type="Proteomes" id="UP001150941">
    <property type="component" value="Unassembled WGS sequence"/>
</dbReference>
<dbReference type="GeneID" id="83197363"/>
<sequence>MCAVAVKITDDVNKVYDAMRMIYSSKADSSRFRQLIRGAKWANQAISELSQTKWGSLSWDLIYIGMGSILLSHSRS</sequence>
<proteinExistence type="predicted"/>
<accession>A0A9W9PKY0</accession>
<dbReference type="OrthoDB" id="4369665at2759"/>
<dbReference type="RefSeq" id="XP_058336091.1">
    <property type="nucleotide sequence ID" value="XM_058470060.1"/>
</dbReference>
<dbReference type="EMBL" id="JAPQKS010000001">
    <property type="protein sequence ID" value="KAJ5249312.1"/>
    <property type="molecule type" value="Genomic_DNA"/>
</dbReference>
<keyword evidence="2" id="KW-1185">Reference proteome</keyword>
<evidence type="ECO:0000313" key="1">
    <source>
        <dbReference type="EMBL" id="KAJ5249312.1"/>
    </source>
</evidence>